<organism evidence="2 4">
    <name type="scientific">Lysinibacillus sphaericus</name>
    <name type="common">Bacillus sphaericus</name>
    <dbReference type="NCBI Taxonomy" id="1421"/>
    <lineage>
        <taxon>Bacteria</taxon>
        <taxon>Bacillati</taxon>
        <taxon>Bacillota</taxon>
        <taxon>Bacilli</taxon>
        <taxon>Bacillales</taxon>
        <taxon>Bacillaceae</taxon>
        <taxon>Lysinibacillus</taxon>
    </lineage>
</organism>
<protein>
    <submittedName>
        <fullName evidence="2">O-linked GlcNAc transferase</fullName>
    </submittedName>
    <submittedName>
        <fullName evidence="3">Tetratricopeptide repeat</fullName>
    </submittedName>
</protein>
<dbReference type="RefSeq" id="WP_024362964.1">
    <property type="nucleotide sequence ID" value="NZ_BJNS01000072.1"/>
</dbReference>
<evidence type="ECO:0000313" key="5">
    <source>
        <dbReference type="Proteomes" id="UP000255295"/>
    </source>
</evidence>
<evidence type="ECO:0000313" key="4">
    <source>
        <dbReference type="Proteomes" id="UP000238825"/>
    </source>
</evidence>
<dbReference type="Gene3D" id="1.25.40.10">
    <property type="entry name" value="Tetratricopeptide repeat domain"/>
    <property type="match status" value="1"/>
</dbReference>
<dbReference type="SUPFAM" id="SSF48452">
    <property type="entry name" value="TPR-like"/>
    <property type="match status" value="1"/>
</dbReference>
<reference evidence="3 5" key="2">
    <citation type="submission" date="2018-06" db="EMBL/GenBank/DDBJ databases">
        <authorList>
            <consortium name="Pathogen Informatics"/>
            <person name="Doyle S."/>
        </authorList>
    </citation>
    <scope>NUCLEOTIDE SEQUENCE [LARGE SCALE GENOMIC DNA]</scope>
    <source>
        <strain evidence="3 5">NCTC10338</strain>
    </source>
</reference>
<evidence type="ECO:0000313" key="3">
    <source>
        <dbReference type="EMBL" id="SUV17957.1"/>
    </source>
</evidence>
<dbReference type="EMBL" id="UFSZ01000001">
    <property type="protein sequence ID" value="SUV17957.1"/>
    <property type="molecule type" value="Genomic_DNA"/>
</dbReference>
<dbReference type="AlphaFoldDB" id="A0A2S0JYQ0"/>
<sequence length="233" mass="26412">MTMEEYFYNGELMKCYKAAMQIADGPDKELATKYITLLDEYDVATLPKPTLFLETQHSERANESYPESDDVLAIRAIKDEAAFAKRVKALEDMAKSGSANEKAQSFFTQGELFLFAHHYNESVHCFKQAVKANPNKALYWGITGQTMHRFGWMPFDALAYLEQAIDLDPTNARWKWNKALVLIQLAKDLQMAPFIANAAITLEEAIASCGEHQRSLKDAIQNTIDNMDSYVFS</sequence>
<dbReference type="Proteomes" id="UP000238825">
    <property type="component" value="Chromosome"/>
</dbReference>
<proteinExistence type="predicted"/>
<name>A0A2S0JYQ0_LYSSH</name>
<dbReference type="Proteomes" id="UP000255295">
    <property type="component" value="Unassembled WGS sequence"/>
</dbReference>
<evidence type="ECO:0000256" key="1">
    <source>
        <dbReference type="PROSITE-ProRule" id="PRU00339"/>
    </source>
</evidence>
<dbReference type="EMBL" id="CP019980">
    <property type="protein sequence ID" value="AVK96270.1"/>
    <property type="molecule type" value="Genomic_DNA"/>
</dbReference>
<keyword evidence="1" id="KW-0802">TPR repeat</keyword>
<feature type="repeat" description="TPR" evidence="1">
    <location>
        <begin position="103"/>
        <end position="136"/>
    </location>
</feature>
<dbReference type="PROSITE" id="PS50005">
    <property type="entry name" value="TPR"/>
    <property type="match status" value="1"/>
</dbReference>
<dbReference type="GO" id="GO:0016740">
    <property type="term" value="F:transferase activity"/>
    <property type="evidence" value="ECO:0007669"/>
    <property type="project" value="UniProtKB-KW"/>
</dbReference>
<keyword evidence="2" id="KW-0808">Transferase</keyword>
<gene>
    <name evidence="2" type="ORF">LS41612_08390</name>
    <name evidence="3" type="ORF">NCTC10338_03071</name>
</gene>
<dbReference type="InterPro" id="IPR019734">
    <property type="entry name" value="TPR_rpt"/>
</dbReference>
<dbReference type="GeneID" id="48276220"/>
<evidence type="ECO:0000313" key="2">
    <source>
        <dbReference type="EMBL" id="AVK96270.1"/>
    </source>
</evidence>
<reference evidence="2 4" key="1">
    <citation type="submission" date="2017-03" db="EMBL/GenBank/DDBJ databases">
        <title>The whole genome sequencing and assembly of Lysinibacillus sphaericus DSM 28T strain.</title>
        <authorList>
            <person name="Lee Y.-J."/>
            <person name="Yi H."/>
            <person name="Bahn Y.-S."/>
            <person name="Kim J.F."/>
            <person name="Lee D.-W."/>
        </authorList>
    </citation>
    <scope>NUCLEOTIDE SEQUENCE [LARGE SCALE GENOMIC DNA]</scope>
    <source>
        <strain evidence="2 4">DSM 28</strain>
    </source>
</reference>
<accession>A0A2S0JYQ0</accession>
<dbReference type="InterPro" id="IPR011990">
    <property type="entry name" value="TPR-like_helical_dom_sf"/>
</dbReference>